<dbReference type="EMBL" id="JAMRDG010000001">
    <property type="protein sequence ID" value="KAJ3698401.1"/>
    <property type="molecule type" value="Genomic_DNA"/>
</dbReference>
<feature type="transmembrane region" description="Helical" evidence="1">
    <location>
        <begin position="281"/>
        <end position="303"/>
    </location>
</feature>
<gene>
    <name evidence="2" type="ORF">LUZ61_002106</name>
</gene>
<feature type="transmembrane region" description="Helical" evidence="1">
    <location>
        <begin position="315"/>
        <end position="336"/>
    </location>
</feature>
<feature type="transmembrane region" description="Helical" evidence="1">
    <location>
        <begin position="229"/>
        <end position="246"/>
    </location>
</feature>
<dbReference type="InterPro" id="IPR052776">
    <property type="entry name" value="Chloro_ReproSupport/MetalTrans"/>
</dbReference>
<dbReference type="Proteomes" id="UP001210211">
    <property type="component" value="Unassembled WGS sequence"/>
</dbReference>
<evidence type="ECO:0000313" key="3">
    <source>
        <dbReference type="Proteomes" id="UP001210211"/>
    </source>
</evidence>
<evidence type="ECO:0000256" key="1">
    <source>
        <dbReference type="SAM" id="Phobius"/>
    </source>
</evidence>
<dbReference type="PANTHER" id="PTHR33876">
    <property type="entry name" value="UNNAMED PRODUCT"/>
    <property type="match status" value="1"/>
</dbReference>
<comment type="caution">
    <text evidence="2">The sequence shown here is derived from an EMBL/GenBank/DDBJ whole genome shotgun (WGS) entry which is preliminary data.</text>
</comment>
<reference evidence="2 3" key="1">
    <citation type="journal article" date="2022" name="Cell">
        <title>Repeat-based holocentromeres influence genome architecture and karyotype evolution.</title>
        <authorList>
            <person name="Hofstatter P.G."/>
            <person name="Thangavel G."/>
            <person name="Lux T."/>
            <person name="Neumann P."/>
            <person name="Vondrak T."/>
            <person name="Novak P."/>
            <person name="Zhang M."/>
            <person name="Costa L."/>
            <person name="Castellani M."/>
            <person name="Scott A."/>
            <person name="Toegelov H."/>
            <person name="Fuchs J."/>
            <person name="Mata-Sucre Y."/>
            <person name="Dias Y."/>
            <person name="Vanzela A.L.L."/>
            <person name="Huettel B."/>
            <person name="Almeida C.C.S."/>
            <person name="Simkova H."/>
            <person name="Souza G."/>
            <person name="Pedrosa-Harand A."/>
            <person name="Macas J."/>
            <person name="Mayer K.F.X."/>
            <person name="Houben A."/>
            <person name="Marques A."/>
        </authorList>
    </citation>
    <scope>NUCLEOTIDE SEQUENCE [LARGE SCALE GENOMIC DNA]</scope>
    <source>
        <strain evidence="2">RhyTen1mFocal</strain>
    </source>
</reference>
<keyword evidence="1" id="KW-1133">Transmembrane helix</keyword>
<keyword evidence="1" id="KW-0472">Membrane</keyword>
<evidence type="ECO:0000313" key="2">
    <source>
        <dbReference type="EMBL" id="KAJ3698401.1"/>
    </source>
</evidence>
<keyword evidence="1" id="KW-0812">Transmembrane</keyword>
<dbReference type="AlphaFoldDB" id="A0AAD5ZI88"/>
<evidence type="ECO:0008006" key="4">
    <source>
        <dbReference type="Google" id="ProtNLM"/>
    </source>
</evidence>
<accession>A0AAD5ZI88</accession>
<feature type="transmembrane region" description="Helical" evidence="1">
    <location>
        <begin position="193"/>
        <end position="217"/>
    </location>
</feature>
<keyword evidence="3" id="KW-1185">Reference proteome</keyword>
<protein>
    <recommendedName>
        <fullName evidence="4">Urease accessory protein UreH-like transmembrane domain-containing protein</fullName>
    </recommendedName>
</protein>
<proteinExistence type="predicted"/>
<organism evidence="2 3">
    <name type="scientific">Rhynchospora tenuis</name>
    <dbReference type="NCBI Taxonomy" id="198213"/>
    <lineage>
        <taxon>Eukaryota</taxon>
        <taxon>Viridiplantae</taxon>
        <taxon>Streptophyta</taxon>
        <taxon>Embryophyta</taxon>
        <taxon>Tracheophyta</taxon>
        <taxon>Spermatophyta</taxon>
        <taxon>Magnoliopsida</taxon>
        <taxon>Liliopsida</taxon>
        <taxon>Poales</taxon>
        <taxon>Cyperaceae</taxon>
        <taxon>Cyperoideae</taxon>
        <taxon>Rhynchosporeae</taxon>
        <taxon>Rhynchospora</taxon>
    </lineage>
</organism>
<name>A0AAD5ZI88_9POAL</name>
<sequence length="380" mass="39974">MSALGVFRSWFTSRDKRVLPVLLSLLSLTTRIRPEAPSGLTLRNTPRLPSLDRCSSLIPPIGSFGRHRSAGPCCSCSESSQCALDSLDLVNETSSEKTHRSPQLGFCKDSSSQSLLKITSFIALSALLNLVAPPANASAFSTALGSGKRLLGSEILSSAGAGFLAGCLHTLSGPDHLVALAPLSIGRTRTESALVGALWGFGHDAGQVIFGLIFLLLKERLHLEVIDTWGTVIVGLTLLVIGALGIKEASAGAAATPCLELNNQESSATPAPPPNTEKKKVGFATFVTGIVHGLQADALMMVLPALALPSRLAGASFLLMFLFGTVFAMAGYTVFICSCSQALKERVPRVTEKLTWAASVLAIFMGLAIVLGQFFGFSLF</sequence>
<feature type="transmembrane region" description="Helical" evidence="1">
    <location>
        <begin position="356"/>
        <end position="377"/>
    </location>
</feature>
<dbReference type="PANTHER" id="PTHR33876:SF4">
    <property type="entry name" value="CHLOROPLAST PROTEIN FOR GROWTH AND FERTILITY 2"/>
    <property type="match status" value="1"/>
</dbReference>